<name>A0A8H3AA39_9AGAM</name>
<dbReference type="Proteomes" id="UP000663888">
    <property type="component" value="Unassembled WGS sequence"/>
</dbReference>
<reference evidence="1" key="1">
    <citation type="submission" date="2021-01" db="EMBL/GenBank/DDBJ databases">
        <authorList>
            <person name="Kaushik A."/>
        </authorList>
    </citation>
    <scope>NUCLEOTIDE SEQUENCE</scope>
    <source>
        <strain evidence="1">AG4-R118</strain>
    </source>
</reference>
<accession>A0A8H3AA39</accession>
<evidence type="ECO:0000313" key="1">
    <source>
        <dbReference type="EMBL" id="CAE6410814.1"/>
    </source>
</evidence>
<dbReference type="AlphaFoldDB" id="A0A8H3AA39"/>
<dbReference type="EMBL" id="CAJMWX010000269">
    <property type="protein sequence ID" value="CAE6410814.1"/>
    <property type="molecule type" value="Genomic_DNA"/>
</dbReference>
<evidence type="ECO:0000313" key="2">
    <source>
        <dbReference type="Proteomes" id="UP000663888"/>
    </source>
</evidence>
<gene>
    <name evidence="1" type="ORF">RDB_LOCUS11684</name>
</gene>
<protein>
    <submittedName>
        <fullName evidence="1">Uncharacterized protein</fullName>
    </submittedName>
</protein>
<proteinExistence type="predicted"/>
<organism evidence="1 2">
    <name type="scientific">Rhizoctonia solani</name>
    <dbReference type="NCBI Taxonomy" id="456999"/>
    <lineage>
        <taxon>Eukaryota</taxon>
        <taxon>Fungi</taxon>
        <taxon>Dikarya</taxon>
        <taxon>Basidiomycota</taxon>
        <taxon>Agaricomycotina</taxon>
        <taxon>Agaricomycetes</taxon>
        <taxon>Cantharellales</taxon>
        <taxon>Ceratobasidiaceae</taxon>
        <taxon>Rhizoctonia</taxon>
    </lineage>
</organism>
<comment type="caution">
    <text evidence="1">The sequence shown here is derived from an EMBL/GenBank/DDBJ whole genome shotgun (WGS) entry which is preliminary data.</text>
</comment>
<sequence>MNISFVSRILGTIGAFMASTRQILIQTNSGVYVRLIHPGPQTLCMPQVIPLSAAPSLLRYPLAFSRATRSRILARSGRKYTRAATSITLTLPTPRLPHPNVNLTCTNPLVKRMIITVPYYDGPTDLARYDDRKVVAVYVPTPCSLAVYHRPNSVAIYTGPMDFTRFWLNLHSHRVVSRVFTQRFKDAYMFKDWVEKLILSDVIPSLPRLLNPLVYYITIDEEIQWAERASWTMAGLYTLATTVFMAVLLSEAYLELCKLVKPQVGNEDDWPWWAIDENTARSEVLTIMLAHITSDPIPINTLRQTQARVVNRRRGFLRALGTSNKAGTEELRTEFGTVLKGGLDQLGGDQCDGDHKATHTMA</sequence>